<dbReference type="AlphaFoldDB" id="A0A0N8RM28"/>
<evidence type="ECO:0000256" key="9">
    <source>
        <dbReference type="ARBA" id="ARBA00048988"/>
    </source>
</evidence>
<evidence type="ECO:0000256" key="7">
    <source>
        <dbReference type="ARBA" id="ARBA00034808"/>
    </source>
</evidence>
<dbReference type="PROSITE" id="PS51217">
    <property type="entry name" value="UVRD_HELICASE_CTER"/>
    <property type="match status" value="1"/>
</dbReference>
<evidence type="ECO:0000313" key="17">
    <source>
        <dbReference type="Proteomes" id="UP000037836"/>
    </source>
</evidence>
<proteinExistence type="predicted"/>
<dbReference type="EMBL" id="RBPS01000212">
    <property type="protein sequence ID" value="RMO35670.1"/>
    <property type="molecule type" value="Genomic_DNA"/>
</dbReference>
<dbReference type="Gene3D" id="3.40.50.300">
    <property type="entry name" value="P-loop containing nucleotide triphosphate hydrolases"/>
    <property type="match status" value="2"/>
</dbReference>
<dbReference type="Proteomes" id="UP000280599">
    <property type="component" value="Unassembled WGS sequence"/>
</dbReference>
<evidence type="ECO:0000256" key="4">
    <source>
        <dbReference type="ARBA" id="ARBA00022840"/>
    </source>
</evidence>
<dbReference type="Gene3D" id="1.10.486.10">
    <property type="entry name" value="PCRA, domain 4"/>
    <property type="match status" value="1"/>
</dbReference>
<keyword evidence="2 10" id="KW-0378">Hydrolase</keyword>
<dbReference type="EMBL" id="LGLO01000076">
    <property type="protein sequence ID" value="KPC42026.1"/>
    <property type="molecule type" value="Genomic_DNA"/>
</dbReference>
<dbReference type="EMBL" id="RBPT01000531">
    <property type="protein sequence ID" value="RMO35549.1"/>
    <property type="molecule type" value="Genomic_DNA"/>
</dbReference>
<dbReference type="SUPFAM" id="SSF52540">
    <property type="entry name" value="P-loop containing nucleoside triphosphate hydrolases"/>
    <property type="match status" value="1"/>
</dbReference>
<gene>
    <name evidence="13" type="ORF">AC496_1589</name>
    <name evidence="16" type="ORF">ALQ11_100949</name>
    <name evidence="14" type="ORF">ALQ41_101011</name>
    <name evidence="15" type="ORF">ALQ42_100927</name>
</gene>
<sequence>MIHPDRWMHSPGLTLEANAWHAIKDTDHSLVLLAGPGAGKTEILAQRADFLLRTGSCRYPKRILAISFKSDASRNLKERVSLRCGWEQATRFDSFTFHSFANRIVSRFRVLLTDPDALKPDYSIGKEAIPGEQITFMQLLPIALKILRTSKIARNTIRQTYAHVFLDEFQDCTSDQYQMIKLLFEGTPALLTAVGDTKQTIMGWAGALDGIFKLYADDFAARPLRLYRNFRSKPRLLRMQNSVIRDIDPSALMPDEMIGGEDGVIRAGNFSSSAAEAVSLANLIHKWIEVEDLRPAEIAVLFRGEIDLYGEELMEQLTLRNIPFRNENTLQDLLKEPAARLMIDYLTCLYTRGSNKAWSRLMDLFAPFDDEWNSDRTHKSFELCYKQHQKKVKAAAKTTTPYADWWELAKAFFDILGHAVMTTLSSDYETKRRLKEIIRDTRDHISTLLQTEPDLLRALARFSDDNAVRFLSMHKSKGLEFHSVIVFGVEQQSFRGKIGEERQVFFVAVSRAKDRLILTTANQRQRPAGISASKRWDVARQPHVAFVTYVTEHLSPKQPQ</sequence>
<dbReference type="GO" id="GO:0000725">
    <property type="term" value="P:recombinational repair"/>
    <property type="evidence" value="ECO:0007669"/>
    <property type="project" value="TreeGrafter"/>
</dbReference>
<feature type="domain" description="UvrD-like helicase ATP-binding" evidence="11">
    <location>
        <begin position="13"/>
        <end position="233"/>
    </location>
</feature>
<reference evidence="18 19" key="3">
    <citation type="submission" date="2018-08" db="EMBL/GenBank/DDBJ databases">
        <title>Recombination of ecologically and evolutionarily significant loci maintains genetic cohesion in the Pseudomonas syringae species complex.</title>
        <authorList>
            <person name="Dillon M."/>
            <person name="Thakur S."/>
            <person name="Almeida R.N.D."/>
            <person name="Weir B.S."/>
            <person name="Guttman D.S."/>
        </authorList>
    </citation>
    <scope>NUCLEOTIDE SEQUENCE [LARGE SCALE GENOMIC DNA]</scope>
    <source>
        <strain evidence="16 18">ICMP 4182</strain>
        <strain evidence="15 19">ICMP 6372</strain>
        <strain evidence="14 20">ICMP 867</strain>
    </source>
</reference>
<keyword evidence="5" id="KW-0413">Isomerase</keyword>
<reference evidence="13" key="1">
    <citation type="submission" date="2015-07" db="EMBL/GenBank/DDBJ databases">
        <authorList>
            <person name="O'Brien H.E."/>
            <person name="Thakur S."/>
            <person name="Gong Y."/>
            <person name="Wang P.W."/>
            <person name="Guttman D.S."/>
        </authorList>
    </citation>
    <scope>NUCLEOTIDE SEQUENCE</scope>
    <source>
        <strain evidence="13">BR1</strain>
    </source>
</reference>
<comment type="catalytic activity">
    <reaction evidence="9">
        <text>ATP + H2O = ADP + phosphate + H(+)</text>
        <dbReference type="Rhea" id="RHEA:13065"/>
        <dbReference type="ChEBI" id="CHEBI:15377"/>
        <dbReference type="ChEBI" id="CHEBI:15378"/>
        <dbReference type="ChEBI" id="CHEBI:30616"/>
        <dbReference type="ChEBI" id="CHEBI:43474"/>
        <dbReference type="ChEBI" id="CHEBI:456216"/>
        <dbReference type="EC" id="5.6.2.4"/>
    </reaction>
</comment>
<keyword evidence="3 10" id="KW-0347">Helicase</keyword>
<dbReference type="InterPro" id="IPR027417">
    <property type="entry name" value="P-loop_NTPase"/>
</dbReference>
<keyword evidence="4 10" id="KW-0067">ATP-binding</keyword>
<comment type="catalytic activity">
    <reaction evidence="6">
        <text>Couples ATP hydrolysis with the unwinding of duplex DNA by translocating in the 3'-5' direction.</text>
        <dbReference type="EC" id="5.6.2.4"/>
    </reaction>
</comment>
<dbReference type="GO" id="GO:0043138">
    <property type="term" value="F:3'-5' DNA helicase activity"/>
    <property type="evidence" value="ECO:0007669"/>
    <property type="project" value="UniProtKB-EC"/>
</dbReference>
<dbReference type="PANTHER" id="PTHR11070">
    <property type="entry name" value="UVRD / RECB / PCRA DNA HELICASE FAMILY MEMBER"/>
    <property type="match status" value="1"/>
</dbReference>
<keyword evidence="1 10" id="KW-0547">Nucleotide-binding</keyword>
<evidence type="ECO:0000259" key="11">
    <source>
        <dbReference type="PROSITE" id="PS51198"/>
    </source>
</evidence>
<dbReference type="EC" id="5.6.2.4" evidence="7"/>
<dbReference type="GO" id="GO:0003677">
    <property type="term" value="F:DNA binding"/>
    <property type="evidence" value="ECO:0007669"/>
    <property type="project" value="InterPro"/>
</dbReference>
<evidence type="ECO:0000313" key="13">
    <source>
        <dbReference type="EMBL" id="KPC42026.1"/>
    </source>
</evidence>
<dbReference type="InterPro" id="IPR014016">
    <property type="entry name" value="UvrD-like_ATP-bd"/>
</dbReference>
<evidence type="ECO:0000313" key="16">
    <source>
        <dbReference type="EMBL" id="RMQ14404.1"/>
    </source>
</evidence>
<dbReference type="InterPro" id="IPR000212">
    <property type="entry name" value="DNA_helicase_UvrD/REP"/>
</dbReference>
<accession>A0A0N8RM28</accession>
<feature type="domain" description="UvrD-like helicase C-terminal" evidence="12">
    <location>
        <begin position="234"/>
        <end position="478"/>
    </location>
</feature>
<evidence type="ECO:0000313" key="19">
    <source>
        <dbReference type="Proteomes" id="UP000273536"/>
    </source>
</evidence>
<keyword evidence="17" id="KW-1185">Reference proteome</keyword>
<evidence type="ECO:0000313" key="20">
    <source>
        <dbReference type="Proteomes" id="UP000280599"/>
    </source>
</evidence>
<evidence type="ECO:0000256" key="8">
    <source>
        <dbReference type="ARBA" id="ARBA00034923"/>
    </source>
</evidence>
<dbReference type="Pfam" id="PF13361">
    <property type="entry name" value="UvrD_C"/>
    <property type="match status" value="2"/>
</dbReference>
<reference evidence="13 17" key="2">
    <citation type="submission" date="2015-10" db="EMBL/GenBank/DDBJ databases">
        <title>Comparative genomics and high-throughput reverse genetic screens identify a new phytobacterial MAMP and an Arabidopsis receptor required for immune elicitation.</title>
        <authorList>
            <person name="Mott G.A."/>
            <person name="Thakur S."/>
            <person name="Wang P.W."/>
            <person name="Desveaux D."/>
            <person name="Guttman D.S."/>
        </authorList>
    </citation>
    <scope>NUCLEOTIDE SEQUENCE [LARGE SCALE GENOMIC DNA]</scope>
    <source>
        <strain evidence="13 17">BR1</strain>
    </source>
</reference>
<evidence type="ECO:0000259" key="12">
    <source>
        <dbReference type="PROSITE" id="PS51217"/>
    </source>
</evidence>
<dbReference type="InterPro" id="IPR014017">
    <property type="entry name" value="DNA_helicase_UvrD-like_C"/>
</dbReference>
<evidence type="ECO:0000256" key="6">
    <source>
        <dbReference type="ARBA" id="ARBA00034617"/>
    </source>
</evidence>
<feature type="binding site" evidence="10">
    <location>
        <begin position="34"/>
        <end position="41"/>
    </location>
    <ligand>
        <name>ATP</name>
        <dbReference type="ChEBI" id="CHEBI:30616"/>
    </ligand>
</feature>
<dbReference type="Proteomes" id="UP000272471">
    <property type="component" value="Unassembled WGS sequence"/>
</dbReference>
<evidence type="ECO:0000313" key="18">
    <source>
        <dbReference type="Proteomes" id="UP000272471"/>
    </source>
</evidence>
<dbReference type="CDD" id="cd17932">
    <property type="entry name" value="DEXQc_UvrD"/>
    <property type="match status" value="1"/>
</dbReference>
<dbReference type="Pfam" id="PF00580">
    <property type="entry name" value="UvrD-helicase"/>
    <property type="match status" value="2"/>
</dbReference>
<dbReference type="EMBL" id="RBQX01000194">
    <property type="protein sequence ID" value="RMQ14404.1"/>
    <property type="molecule type" value="Genomic_DNA"/>
</dbReference>
<dbReference type="PANTHER" id="PTHR11070:SF2">
    <property type="entry name" value="ATP-DEPENDENT DNA HELICASE SRS2"/>
    <property type="match status" value="1"/>
</dbReference>
<evidence type="ECO:0000313" key="15">
    <source>
        <dbReference type="EMBL" id="RMO35670.1"/>
    </source>
</evidence>
<organism evidence="14 20">
    <name type="scientific">Pseudomonas savastanoi pv. glycinea</name>
    <name type="common">Pseudomonas syringae pv. glycinea</name>
    <dbReference type="NCBI Taxonomy" id="318"/>
    <lineage>
        <taxon>Bacteria</taxon>
        <taxon>Pseudomonadati</taxon>
        <taxon>Pseudomonadota</taxon>
        <taxon>Gammaproteobacteria</taxon>
        <taxon>Pseudomonadales</taxon>
        <taxon>Pseudomonadaceae</taxon>
        <taxon>Pseudomonas</taxon>
    </lineage>
</organism>
<dbReference type="Proteomes" id="UP000273536">
    <property type="component" value="Unassembled WGS sequence"/>
</dbReference>
<dbReference type="RefSeq" id="WP_004661153.1">
    <property type="nucleotide sequence ID" value="NZ_LGLL01000048.1"/>
</dbReference>
<evidence type="ECO:0000256" key="2">
    <source>
        <dbReference type="ARBA" id="ARBA00022801"/>
    </source>
</evidence>
<comment type="caution">
    <text evidence="14">The sequence shown here is derived from an EMBL/GenBank/DDBJ whole genome shotgun (WGS) entry which is preliminary data.</text>
</comment>
<dbReference type="GO" id="GO:0016787">
    <property type="term" value="F:hydrolase activity"/>
    <property type="evidence" value="ECO:0007669"/>
    <property type="project" value="UniProtKB-UniRule"/>
</dbReference>
<evidence type="ECO:0000256" key="1">
    <source>
        <dbReference type="ARBA" id="ARBA00022741"/>
    </source>
</evidence>
<evidence type="ECO:0000313" key="14">
    <source>
        <dbReference type="EMBL" id="RMO35549.1"/>
    </source>
</evidence>
<evidence type="ECO:0000256" key="10">
    <source>
        <dbReference type="PROSITE-ProRule" id="PRU00560"/>
    </source>
</evidence>
<dbReference type="PROSITE" id="PS51198">
    <property type="entry name" value="UVRD_HELICASE_ATP_BIND"/>
    <property type="match status" value="1"/>
</dbReference>
<dbReference type="GO" id="GO:0005524">
    <property type="term" value="F:ATP binding"/>
    <property type="evidence" value="ECO:0007669"/>
    <property type="project" value="UniProtKB-UniRule"/>
</dbReference>
<evidence type="ECO:0000256" key="3">
    <source>
        <dbReference type="ARBA" id="ARBA00022806"/>
    </source>
</evidence>
<dbReference type="Proteomes" id="UP000037836">
    <property type="component" value="Unassembled WGS sequence"/>
</dbReference>
<protein>
    <recommendedName>
        <fullName evidence="7">DNA 3'-5' helicase</fullName>
        <ecNumber evidence="7">5.6.2.4</ecNumber>
    </recommendedName>
    <alternativeName>
        <fullName evidence="8">DNA 3'-5' helicase II</fullName>
    </alternativeName>
</protein>
<name>A0A0N8RM28_PSESG</name>
<evidence type="ECO:0000256" key="5">
    <source>
        <dbReference type="ARBA" id="ARBA00023235"/>
    </source>
</evidence>